<feature type="binding site" evidence="5">
    <location>
        <position position="50"/>
    </location>
    <ligand>
        <name>ATP</name>
        <dbReference type="ChEBI" id="CHEBI:30616"/>
    </ligand>
</feature>
<keyword evidence="8" id="KW-0723">Serine/threonine-protein kinase</keyword>
<dbReference type="PROSITE" id="PS50011">
    <property type="entry name" value="PROTEIN_KINASE_DOM"/>
    <property type="match status" value="1"/>
</dbReference>
<proteinExistence type="predicted"/>
<feature type="domain" description="Protein kinase" evidence="7">
    <location>
        <begin position="21"/>
        <end position="275"/>
    </location>
</feature>
<feature type="compositionally biased region" description="Low complexity" evidence="6">
    <location>
        <begin position="618"/>
        <end position="629"/>
    </location>
</feature>
<evidence type="ECO:0000313" key="8">
    <source>
        <dbReference type="EMBL" id="MBE4747509.1"/>
    </source>
</evidence>
<keyword evidence="4 5" id="KW-0067">ATP-binding</keyword>
<dbReference type="InterPro" id="IPR000719">
    <property type="entry name" value="Prot_kinase_dom"/>
</dbReference>
<sequence>MSSIEPTAISRARTPDLISGYRLEKLVGTGGMGEVHKATQLSLGRTVAVKLLNSELAKDPSFIARFQKEAAALATLSHPHVVAIVDKGKTDSTYYLVMEFVDGPSLRELMRTPQQETQVLLRRMLEICRAIEYAHGRGVIHRDLKPENILLDQQAGGIAKVSDFGLASFLDDSTVASRYALTSTHVSMGTISYMAPEQRVDAKSADARADIFSLGVILYETFTGEVPLGTFDPPSRKRSGLDPRVDAIVMRCLKPDPDDRYQTVGALIAELEPLVPGSLLSMPPMRLTRLQRAKRTAKGVVRVAAQTAATLLVVSAVGVLGFEYYRSGQVRERQGPPGAAILAEHKNANTNRTAPGRREDVLPNKQRVLVGEGPDQLAMPLAGRPAVFENKAIVFPPLDLPLFPNEEEKRDLTRVGRVRADVVGFVGGVARLTARVRAEAPPPTLKRRLQEWLKGPPPDPVVAMMLVGRDGRYVALVHHGAGAPLALEWALGERSGTMLGQPSPQGEARLELFVTEEGVLQAFIGQGADQRPIAEPLNLGPDWQGQFGEPPTPAVGCIEGTCSIEGLTYAVDRPAPVAETPSSPVVAATQRTVAAAVPTKAVVPKRAPPPPPPKRQPVKAAPAKSTKRR</sequence>
<dbReference type="Proteomes" id="UP001516472">
    <property type="component" value="Unassembled WGS sequence"/>
</dbReference>
<dbReference type="GO" id="GO:0004674">
    <property type="term" value="F:protein serine/threonine kinase activity"/>
    <property type="evidence" value="ECO:0007669"/>
    <property type="project" value="UniProtKB-KW"/>
</dbReference>
<dbReference type="PROSITE" id="PS00108">
    <property type="entry name" value="PROTEIN_KINASE_ST"/>
    <property type="match status" value="1"/>
</dbReference>
<feature type="compositionally biased region" description="Low complexity" evidence="6">
    <location>
        <begin position="596"/>
        <end position="605"/>
    </location>
</feature>
<dbReference type="RefSeq" id="WP_193346887.1">
    <property type="nucleotide sequence ID" value="NZ_CBCSIP010000005.1"/>
</dbReference>
<feature type="compositionally biased region" description="Pro residues" evidence="6">
    <location>
        <begin position="606"/>
        <end position="615"/>
    </location>
</feature>
<keyword evidence="2 5" id="KW-0547">Nucleotide-binding</keyword>
<evidence type="ECO:0000256" key="5">
    <source>
        <dbReference type="PROSITE-ProRule" id="PRU10141"/>
    </source>
</evidence>
<comment type="caution">
    <text evidence="8">The sequence shown here is derived from an EMBL/GenBank/DDBJ whole genome shotgun (WGS) entry which is preliminary data.</text>
</comment>
<protein>
    <submittedName>
        <fullName evidence="8">Serine/threonine protein kinase</fullName>
    </submittedName>
</protein>
<dbReference type="SUPFAM" id="SSF56112">
    <property type="entry name" value="Protein kinase-like (PK-like)"/>
    <property type="match status" value="1"/>
</dbReference>
<feature type="region of interest" description="Disordered" evidence="6">
    <location>
        <begin position="596"/>
        <end position="629"/>
    </location>
</feature>
<dbReference type="Gene3D" id="1.10.510.10">
    <property type="entry name" value="Transferase(Phosphotransferase) domain 1"/>
    <property type="match status" value="1"/>
</dbReference>
<dbReference type="Gene3D" id="3.30.200.20">
    <property type="entry name" value="Phosphorylase Kinase, domain 1"/>
    <property type="match status" value="1"/>
</dbReference>
<evidence type="ECO:0000256" key="1">
    <source>
        <dbReference type="ARBA" id="ARBA00022679"/>
    </source>
</evidence>
<dbReference type="CDD" id="cd14014">
    <property type="entry name" value="STKc_PknB_like"/>
    <property type="match status" value="1"/>
</dbReference>
<evidence type="ECO:0000259" key="7">
    <source>
        <dbReference type="PROSITE" id="PS50011"/>
    </source>
</evidence>
<accession>A0ABR9PHX9</accession>
<dbReference type="InterPro" id="IPR011009">
    <property type="entry name" value="Kinase-like_dom_sf"/>
</dbReference>
<evidence type="ECO:0000256" key="2">
    <source>
        <dbReference type="ARBA" id="ARBA00022741"/>
    </source>
</evidence>
<keyword evidence="9" id="KW-1185">Reference proteome</keyword>
<dbReference type="PROSITE" id="PS00107">
    <property type="entry name" value="PROTEIN_KINASE_ATP"/>
    <property type="match status" value="1"/>
</dbReference>
<evidence type="ECO:0000256" key="4">
    <source>
        <dbReference type="ARBA" id="ARBA00022840"/>
    </source>
</evidence>
<dbReference type="SMART" id="SM00220">
    <property type="entry name" value="S_TKc"/>
    <property type="match status" value="1"/>
</dbReference>
<reference evidence="8 9" key="1">
    <citation type="submission" date="2020-02" db="EMBL/GenBank/DDBJ databases">
        <authorList>
            <person name="Babadi Z.K."/>
            <person name="Risdian C."/>
            <person name="Ebrahimipour G.H."/>
            <person name="Wink J."/>
        </authorList>
    </citation>
    <scope>NUCLEOTIDE SEQUENCE [LARGE SCALE GENOMIC DNA]</scope>
    <source>
        <strain evidence="8 9">ZKHCc1 1396</strain>
    </source>
</reference>
<dbReference type="Pfam" id="PF00069">
    <property type="entry name" value="Pkinase"/>
    <property type="match status" value="1"/>
</dbReference>
<evidence type="ECO:0000256" key="6">
    <source>
        <dbReference type="SAM" id="MobiDB-lite"/>
    </source>
</evidence>
<dbReference type="InterPro" id="IPR017441">
    <property type="entry name" value="Protein_kinase_ATP_BS"/>
</dbReference>
<organism evidence="8 9">
    <name type="scientific">Corallococcus soli</name>
    <dbReference type="NCBI Taxonomy" id="2710757"/>
    <lineage>
        <taxon>Bacteria</taxon>
        <taxon>Pseudomonadati</taxon>
        <taxon>Myxococcota</taxon>
        <taxon>Myxococcia</taxon>
        <taxon>Myxococcales</taxon>
        <taxon>Cystobacterineae</taxon>
        <taxon>Myxococcaceae</taxon>
        <taxon>Corallococcus</taxon>
    </lineage>
</organism>
<evidence type="ECO:0000256" key="3">
    <source>
        <dbReference type="ARBA" id="ARBA00022777"/>
    </source>
</evidence>
<keyword evidence="1" id="KW-0808">Transferase</keyword>
<gene>
    <name evidence="8" type="ORF">G4177_04850</name>
</gene>
<evidence type="ECO:0000313" key="9">
    <source>
        <dbReference type="Proteomes" id="UP001516472"/>
    </source>
</evidence>
<dbReference type="PANTHER" id="PTHR43289:SF6">
    <property type="entry name" value="SERINE_THREONINE-PROTEIN KINASE NEKL-3"/>
    <property type="match status" value="1"/>
</dbReference>
<keyword evidence="3 8" id="KW-0418">Kinase</keyword>
<dbReference type="PANTHER" id="PTHR43289">
    <property type="entry name" value="MITOGEN-ACTIVATED PROTEIN KINASE KINASE KINASE 20-RELATED"/>
    <property type="match status" value="1"/>
</dbReference>
<dbReference type="EMBL" id="JAAIYO010000001">
    <property type="protein sequence ID" value="MBE4747509.1"/>
    <property type="molecule type" value="Genomic_DNA"/>
</dbReference>
<dbReference type="InterPro" id="IPR008271">
    <property type="entry name" value="Ser/Thr_kinase_AS"/>
</dbReference>
<name>A0ABR9PHX9_9BACT</name>